<evidence type="ECO:0000313" key="2">
    <source>
        <dbReference type="EMBL" id="MDQ0363125.1"/>
    </source>
</evidence>
<organism evidence="2 3">
    <name type="scientific">Breznakia pachnodae</name>
    <dbReference type="NCBI Taxonomy" id="265178"/>
    <lineage>
        <taxon>Bacteria</taxon>
        <taxon>Bacillati</taxon>
        <taxon>Bacillota</taxon>
        <taxon>Erysipelotrichia</taxon>
        <taxon>Erysipelotrichales</taxon>
        <taxon>Erysipelotrichaceae</taxon>
        <taxon>Breznakia</taxon>
    </lineage>
</organism>
<reference evidence="2 3" key="1">
    <citation type="submission" date="2023-07" db="EMBL/GenBank/DDBJ databases">
        <title>Genomic Encyclopedia of Type Strains, Phase IV (KMG-IV): sequencing the most valuable type-strain genomes for metagenomic binning, comparative biology and taxonomic classification.</title>
        <authorList>
            <person name="Goeker M."/>
        </authorList>
    </citation>
    <scope>NUCLEOTIDE SEQUENCE [LARGE SCALE GENOMIC DNA]</scope>
    <source>
        <strain evidence="2 3">DSM 16784</strain>
    </source>
</reference>
<dbReference type="InterPro" id="IPR005137">
    <property type="entry name" value="BtpA"/>
</dbReference>
<comment type="similarity">
    <text evidence="1">Belongs to the BtpA family.</text>
</comment>
<dbReference type="EMBL" id="JAUSUR010000009">
    <property type="protein sequence ID" value="MDQ0363125.1"/>
    <property type="molecule type" value="Genomic_DNA"/>
</dbReference>
<dbReference type="Pfam" id="PF03437">
    <property type="entry name" value="BtpA"/>
    <property type="match status" value="1"/>
</dbReference>
<dbReference type="SUPFAM" id="SSF51366">
    <property type="entry name" value="Ribulose-phoshate binding barrel"/>
    <property type="match status" value="1"/>
</dbReference>
<name>A0ABU0E9F3_9FIRM</name>
<dbReference type="Proteomes" id="UP001230220">
    <property type="component" value="Unassembled WGS sequence"/>
</dbReference>
<evidence type="ECO:0000256" key="1">
    <source>
        <dbReference type="ARBA" id="ARBA00006007"/>
    </source>
</evidence>
<dbReference type="PANTHER" id="PTHR21381">
    <property type="entry name" value="ZGC:162297"/>
    <property type="match status" value="1"/>
</dbReference>
<evidence type="ECO:0000313" key="3">
    <source>
        <dbReference type="Proteomes" id="UP001230220"/>
    </source>
</evidence>
<dbReference type="PANTHER" id="PTHR21381:SF3">
    <property type="entry name" value="SGC REGION PROTEIN SGCQ-RELATED"/>
    <property type="match status" value="1"/>
</dbReference>
<dbReference type="RefSeq" id="WP_307411733.1">
    <property type="nucleotide sequence ID" value="NZ_JAUSUR010000009.1"/>
</dbReference>
<keyword evidence="3" id="KW-1185">Reference proteome</keyword>
<proteinExistence type="inferred from homology"/>
<dbReference type="InterPro" id="IPR011060">
    <property type="entry name" value="RibuloseP-bd_barrel"/>
</dbReference>
<accession>A0ABU0E9F3</accession>
<protein>
    <submittedName>
        <fullName evidence="2">TIM-barrel enzyme</fullName>
    </submittedName>
</protein>
<sequence>MKKPFLEVFENKKPIFAMLHLKGDTPEDILERAKKEIDIYTKAGVDAMIVENYFGTYTNMVDVLEYIKETMPGITFGINCLNNDTMAFELAIKYGATFIQLDSVAGHLEERDDITFDAFMKLFRERFDGYVLGGVRFKYQPYLSKRSLEEDLLIGKERCDAIVVTEDATGQETSMSKIQSFKDTLKDFPLIVGAGLTPDNCKEQFAITDAAIVGSYFKDTYKDTGEIDAEHVTAMLNARNKVQ</sequence>
<gene>
    <name evidence="2" type="ORF">J2S15_003886</name>
</gene>
<comment type="caution">
    <text evidence="2">The sequence shown here is derived from an EMBL/GenBank/DDBJ whole genome shotgun (WGS) entry which is preliminary data.</text>
</comment>